<evidence type="ECO:0000313" key="1">
    <source>
        <dbReference type="Proteomes" id="UP000492821"/>
    </source>
</evidence>
<reference evidence="1" key="1">
    <citation type="journal article" date="2013" name="Genetics">
        <title>The draft genome and transcriptome of Panagrellus redivivus are shaped by the harsh demands of a free-living lifestyle.</title>
        <authorList>
            <person name="Srinivasan J."/>
            <person name="Dillman A.R."/>
            <person name="Macchietto M.G."/>
            <person name="Heikkinen L."/>
            <person name="Lakso M."/>
            <person name="Fracchia K.M."/>
            <person name="Antoshechkin I."/>
            <person name="Mortazavi A."/>
            <person name="Wong G."/>
            <person name="Sternberg P.W."/>
        </authorList>
    </citation>
    <scope>NUCLEOTIDE SEQUENCE [LARGE SCALE GENOMIC DNA]</scope>
    <source>
        <strain evidence="1">MT8872</strain>
    </source>
</reference>
<proteinExistence type="predicted"/>
<keyword evidence="1" id="KW-1185">Reference proteome</keyword>
<evidence type="ECO:0000313" key="2">
    <source>
        <dbReference type="WBParaSite" id="Pan_g7878.t1"/>
    </source>
</evidence>
<protein>
    <submittedName>
        <fullName evidence="2">Uncharacterized protein</fullName>
    </submittedName>
</protein>
<accession>A0A7E5A1D9</accession>
<sequence length="116" mass="12571">MAACPEGVDPVTPPTIALECRPVTQKPSRALLNLSSLLVGVDGMHPSSCPFSRRLLQPSDIVKSGTSSEDLPAIFLLANHTFGYWPHFSGFLVLWHPRFTVITTVTVPMSASLRIA</sequence>
<dbReference type="Proteomes" id="UP000492821">
    <property type="component" value="Unassembled WGS sequence"/>
</dbReference>
<reference evidence="2" key="2">
    <citation type="submission" date="2020-10" db="UniProtKB">
        <authorList>
            <consortium name="WormBaseParasite"/>
        </authorList>
    </citation>
    <scope>IDENTIFICATION</scope>
</reference>
<dbReference type="WBParaSite" id="Pan_g7878.t1">
    <property type="protein sequence ID" value="Pan_g7878.t1"/>
    <property type="gene ID" value="Pan_g7878"/>
</dbReference>
<organism evidence="1 2">
    <name type="scientific">Panagrellus redivivus</name>
    <name type="common">Microworm</name>
    <dbReference type="NCBI Taxonomy" id="6233"/>
    <lineage>
        <taxon>Eukaryota</taxon>
        <taxon>Metazoa</taxon>
        <taxon>Ecdysozoa</taxon>
        <taxon>Nematoda</taxon>
        <taxon>Chromadorea</taxon>
        <taxon>Rhabditida</taxon>
        <taxon>Tylenchina</taxon>
        <taxon>Panagrolaimomorpha</taxon>
        <taxon>Panagrolaimoidea</taxon>
        <taxon>Panagrolaimidae</taxon>
        <taxon>Panagrellus</taxon>
    </lineage>
</organism>
<name>A0A7E5A1D9_PANRE</name>
<dbReference type="AlphaFoldDB" id="A0A7E5A1D9"/>